<sequence length="153" mass="17035">MPRLTLWHGSREAIARIDPGRTVDGGFHAGTEAQARMRNARVLHEIEVDVRNVRRSRDRGGDWKGRIAAARAAGFDAIVYLNRYEGMSSEVIERLAAAGDLARLDDLTDAAFRKLVPEAEDSWILLDPEAVRIVRIIDRDAAEPAPEEDRPAP</sequence>
<keyword evidence="2" id="KW-1185">Reference proteome</keyword>
<accession>A0ABT3J7E0</accession>
<dbReference type="Proteomes" id="UP001207582">
    <property type="component" value="Unassembled WGS sequence"/>
</dbReference>
<evidence type="ECO:0008006" key="3">
    <source>
        <dbReference type="Google" id="ProtNLM"/>
    </source>
</evidence>
<gene>
    <name evidence="1" type="ORF">OM960_18820</name>
</gene>
<protein>
    <recommendedName>
        <fullName evidence="3">Resolvase/invertase-type recombinase catalytic domain-containing protein</fullName>
    </recommendedName>
</protein>
<evidence type="ECO:0000313" key="1">
    <source>
        <dbReference type="EMBL" id="MCW3783597.1"/>
    </source>
</evidence>
<dbReference type="RefSeq" id="WP_264773041.1">
    <property type="nucleotide sequence ID" value="NZ_JAPDOG010000021.1"/>
</dbReference>
<reference evidence="1 2" key="1">
    <citation type="submission" date="2022-10" db="EMBL/GenBank/DDBJ databases">
        <title>Defluviimonas sp. CAU 1641 isolated from mud.</title>
        <authorList>
            <person name="Kim W."/>
        </authorList>
    </citation>
    <scope>NUCLEOTIDE SEQUENCE [LARGE SCALE GENOMIC DNA]</scope>
    <source>
        <strain evidence="1 2">CAU 1641</strain>
    </source>
</reference>
<proteinExistence type="predicted"/>
<name>A0ABT3J7E0_9RHOB</name>
<organism evidence="1 2">
    <name type="scientific">Defluviimonas salinarum</name>
    <dbReference type="NCBI Taxonomy" id="2992147"/>
    <lineage>
        <taxon>Bacteria</taxon>
        <taxon>Pseudomonadati</taxon>
        <taxon>Pseudomonadota</taxon>
        <taxon>Alphaproteobacteria</taxon>
        <taxon>Rhodobacterales</taxon>
        <taxon>Paracoccaceae</taxon>
        <taxon>Albidovulum</taxon>
    </lineage>
</organism>
<evidence type="ECO:0000313" key="2">
    <source>
        <dbReference type="Proteomes" id="UP001207582"/>
    </source>
</evidence>
<comment type="caution">
    <text evidence="1">The sequence shown here is derived from an EMBL/GenBank/DDBJ whole genome shotgun (WGS) entry which is preliminary data.</text>
</comment>
<dbReference type="EMBL" id="JAPDOG010000021">
    <property type="protein sequence ID" value="MCW3783597.1"/>
    <property type="molecule type" value="Genomic_DNA"/>
</dbReference>